<keyword evidence="1" id="KW-0479">Metal-binding</keyword>
<dbReference type="OrthoDB" id="9984778at2759"/>
<name>A0A5J4WEC2_9EUKA</name>
<dbReference type="SUPFAM" id="SSF54236">
    <property type="entry name" value="Ubiquitin-like"/>
    <property type="match status" value="1"/>
</dbReference>
<dbReference type="SUPFAM" id="SSF57850">
    <property type="entry name" value="RING/U-box"/>
    <property type="match status" value="1"/>
</dbReference>
<sequence>MGGLFSSNRDKKKKPMKLLNSKLLIVFVGSTAKDDLILPISDEYMTVANLAYEILKDLQAVAAKLSFVAESGQLIELKVNKNGIQGDGQENKFIQALTGFMSTNITCNIQASTKEGEICAWFNESKNEFVTIKLDNVESIQQMKEQISKSSKGLFAVNRLRVQRRSAENDEERESRDVLQGVYERGEVYVESGSQIRIFIKLSEERMITMHIEDWETVLGVKKKIDEEESIRPNRQKLFFNGVELEDEKKMVDYQIQKDSEVQLMVKERVVFQPNSYANLEKTDRIVKFEQGRDPEWRIVQPGLTIEGKCTNKPCAAKGKIVICNFGFDDIDYQLNDFKCPICNQTIKPTKFAFNNCIWMLHFKKPSNSKSKQDIIKQTEWRRTGDQYFVYDLKSENGMKDFKRFVIRTRDLSSARQMEKVEDRFVEFWNEKEKEKEQQKETEKEKEQNNKISFFPIKEACGICHKFQNANDPQVMLVRCGHSFHEDCVSERNVKNLNCPFCDQDMCKMQHLEDIQSTS</sequence>
<dbReference type="SMART" id="SM00213">
    <property type="entry name" value="UBQ"/>
    <property type="match status" value="1"/>
</dbReference>
<dbReference type="InterPro" id="IPR019956">
    <property type="entry name" value="Ubiquitin_dom"/>
</dbReference>
<dbReference type="InterPro" id="IPR013083">
    <property type="entry name" value="Znf_RING/FYVE/PHD"/>
</dbReference>
<dbReference type="Gene3D" id="3.10.20.90">
    <property type="entry name" value="Phosphatidylinositol 3-kinase Catalytic Subunit, Chain A, domain 1"/>
    <property type="match status" value="1"/>
</dbReference>
<dbReference type="InterPro" id="IPR000626">
    <property type="entry name" value="Ubiquitin-like_dom"/>
</dbReference>
<dbReference type="Proteomes" id="UP000324800">
    <property type="component" value="Unassembled WGS sequence"/>
</dbReference>
<keyword evidence="1" id="KW-0863">Zinc-finger</keyword>
<dbReference type="InterPro" id="IPR029071">
    <property type="entry name" value="Ubiquitin-like_domsf"/>
</dbReference>
<evidence type="ECO:0000313" key="4">
    <source>
        <dbReference type="EMBL" id="KAA6393270.1"/>
    </source>
</evidence>
<evidence type="ECO:0000256" key="1">
    <source>
        <dbReference type="PROSITE-ProRule" id="PRU00175"/>
    </source>
</evidence>
<reference evidence="4 5" key="1">
    <citation type="submission" date="2019-03" db="EMBL/GenBank/DDBJ databases">
        <title>Single cell metagenomics reveals metabolic interactions within the superorganism composed of flagellate Streblomastix strix and complex community of Bacteroidetes bacteria on its surface.</title>
        <authorList>
            <person name="Treitli S.C."/>
            <person name="Kolisko M."/>
            <person name="Husnik F."/>
            <person name="Keeling P."/>
            <person name="Hampl V."/>
        </authorList>
    </citation>
    <scope>NUCLEOTIDE SEQUENCE [LARGE SCALE GENOMIC DNA]</scope>
    <source>
        <strain evidence="4">ST1C</strain>
    </source>
</reference>
<dbReference type="InterPro" id="IPR050158">
    <property type="entry name" value="Ubiquitin_ubiquitin-like"/>
</dbReference>
<dbReference type="PRINTS" id="PR00348">
    <property type="entry name" value="UBIQUITIN"/>
</dbReference>
<feature type="domain" description="Ubiquitin-like" evidence="2">
    <location>
        <begin position="196"/>
        <end position="269"/>
    </location>
</feature>
<comment type="caution">
    <text evidence="4">The sequence shown here is derived from an EMBL/GenBank/DDBJ whole genome shotgun (WGS) entry which is preliminary data.</text>
</comment>
<dbReference type="PROSITE" id="PS50053">
    <property type="entry name" value="UBIQUITIN_2"/>
    <property type="match status" value="1"/>
</dbReference>
<evidence type="ECO:0000259" key="3">
    <source>
        <dbReference type="PROSITE" id="PS50089"/>
    </source>
</evidence>
<feature type="domain" description="RING-type" evidence="3">
    <location>
        <begin position="461"/>
        <end position="503"/>
    </location>
</feature>
<dbReference type="EMBL" id="SNRW01002285">
    <property type="protein sequence ID" value="KAA6393270.1"/>
    <property type="molecule type" value="Genomic_DNA"/>
</dbReference>
<dbReference type="SMART" id="SM00184">
    <property type="entry name" value="RING"/>
    <property type="match status" value="1"/>
</dbReference>
<evidence type="ECO:0000313" key="5">
    <source>
        <dbReference type="Proteomes" id="UP000324800"/>
    </source>
</evidence>
<dbReference type="GO" id="GO:0008270">
    <property type="term" value="F:zinc ion binding"/>
    <property type="evidence" value="ECO:0007669"/>
    <property type="project" value="UniProtKB-KW"/>
</dbReference>
<evidence type="ECO:0000259" key="2">
    <source>
        <dbReference type="PROSITE" id="PS50053"/>
    </source>
</evidence>
<dbReference type="PANTHER" id="PTHR10666">
    <property type="entry name" value="UBIQUITIN"/>
    <property type="match status" value="1"/>
</dbReference>
<dbReference type="Pfam" id="PF00240">
    <property type="entry name" value="ubiquitin"/>
    <property type="match status" value="1"/>
</dbReference>
<dbReference type="AlphaFoldDB" id="A0A5J4WEC2"/>
<dbReference type="Gene3D" id="3.30.40.10">
    <property type="entry name" value="Zinc/RING finger domain, C3HC4 (zinc finger)"/>
    <property type="match status" value="1"/>
</dbReference>
<dbReference type="PROSITE" id="PS50089">
    <property type="entry name" value="ZF_RING_2"/>
    <property type="match status" value="1"/>
</dbReference>
<dbReference type="InterPro" id="IPR001841">
    <property type="entry name" value="Znf_RING"/>
</dbReference>
<protein>
    <submittedName>
        <fullName evidence="4">Putative ring and ubiquitin domain containing protein</fullName>
    </submittedName>
</protein>
<accession>A0A5J4WEC2</accession>
<dbReference type="Pfam" id="PF13639">
    <property type="entry name" value="zf-RING_2"/>
    <property type="match status" value="1"/>
</dbReference>
<gene>
    <name evidence="4" type="ORF">EZS28_011200</name>
</gene>
<organism evidence="4 5">
    <name type="scientific">Streblomastix strix</name>
    <dbReference type="NCBI Taxonomy" id="222440"/>
    <lineage>
        <taxon>Eukaryota</taxon>
        <taxon>Metamonada</taxon>
        <taxon>Preaxostyla</taxon>
        <taxon>Oxymonadida</taxon>
        <taxon>Streblomastigidae</taxon>
        <taxon>Streblomastix</taxon>
    </lineage>
</organism>
<dbReference type="CDD" id="cd16448">
    <property type="entry name" value="RING-H2"/>
    <property type="match status" value="1"/>
</dbReference>
<proteinExistence type="predicted"/>
<keyword evidence="1" id="KW-0862">Zinc</keyword>